<dbReference type="Proteomes" id="UP000070224">
    <property type="component" value="Unassembled WGS sequence"/>
</dbReference>
<dbReference type="AlphaFoldDB" id="A0A134B9U9"/>
<dbReference type="EMBL" id="LSDK01000057">
    <property type="protein sequence ID" value="KXB76704.1"/>
    <property type="molecule type" value="Genomic_DNA"/>
</dbReference>
<protein>
    <submittedName>
        <fullName evidence="2">Uncharacterized protein</fullName>
    </submittedName>
</protein>
<reference evidence="3" key="1">
    <citation type="submission" date="2016-01" db="EMBL/GenBank/DDBJ databases">
        <authorList>
            <person name="Mitreva M."/>
            <person name="Pepin K.H."/>
            <person name="Mihindukulasuriya K.A."/>
            <person name="Fulton R."/>
            <person name="Fronick C."/>
            <person name="O'Laughlin M."/>
            <person name="Miner T."/>
            <person name="Herter B."/>
            <person name="Rosa B.A."/>
            <person name="Cordes M."/>
            <person name="Tomlinson C."/>
            <person name="Wollam A."/>
            <person name="Palsikar V.B."/>
            <person name="Mardis E.R."/>
            <person name="Wilson R.K."/>
        </authorList>
    </citation>
    <scope>NUCLEOTIDE SEQUENCE [LARGE SCALE GENOMIC DNA]</scope>
    <source>
        <strain evidence="3">KA00683</strain>
    </source>
</reference>
<organism evidence="2 3">
    <name type="scientific">Porphyromonas somerae</name>
    <dbReference type="NCBI Taxonomy" id="322095"/>
    <lineage>
        <taxon>Bacteria</taxon>
        <taxon>Pseudomonadati</taxon>
        <taxon>Bacteroidota</taxon>
        <taxon>Bacteroidia</taxon>
        <taxon>Bacteroidales</taxon>
        <taxon>Porphyromonadaceae</taxon>
        <taxon>Porphyromonas</taxon>
    </lineage>
</organism>
<proteinExistence type="predicted"/>
<feature type="region of interest" description="Disordered" evidence="1">
    <location>
        <begin position="12"/>
        <end position="39"/>
    </location>
</feature>
<keyword evidence="3" id="KW-1185">Reference proteome</keyword>
<name>A0A134B9U9_9PORP</name>
<evidence type="ECO:0000313" key="3">
    <source>
        <dbReference type="Proteomes" id="UP000070224"/>
    </source>
</evidence>
<comment type="caution">
    <text evidence="2">The sequence shown here is derived from an EMBL/GenBank/DDBJ whole genome shotgun (WGS) entry which is preliminary data.</text>
</comment>
<evidence type="ECO:0000256" key="1">
    <source>
        <dbReference type="SAM" id="MobiDB-lite"/>
    </source>
</evidence>
<gene>
    <name evidence="2" type="ORF">HMPREF3185_00815</name>
</gene>
<evidence type="ECO:0000313" key="2">
    <source>
        <dbReference type="EMBL" id="KXB76704.1"/>
    </source>
</evidence>
<accession>A0A134B9U9</accession>
<sequence>MHLIAFYREKRKRAEKPPLPCRRRSYGRPASRSFLYRGR</sequence>